<dbReference type="SMART" id="SM00507">
    <property type="entry name" value="HNHc"/>
    <property type="match status" value="1"/>
</dbReference>
<dbReference type="PANTHER" id="PTHR33877">
    <property type="entry name" value="SLL1193 PROTEIN"/>
    <property type="match status" value="1"/>
</dbReference>
<dbReference type="Pfam" id="PF01844">
    <property type="entry name" value="HNH"/>
    <property type="match status" value="1"/>
</dbReference>
<gene>
    <name evidence="2" type="ORF">CFX0092_B0512</name>
</gene>
<dbReference type="InterPro" id="IPR002711">
    <property type="entry name" value="HNH"/>
</dbReference>
<dbReference type="GO" id="GO:0003676">
    <property type="term" value="F:nucleic acid binding"/>
    <property type="evidence" value="ECO:0007669"/>
    <property type="project" value="InterPro"/>
</dbReference>
<dbReference type="CDD" id="cd00085">
    <property type="entry name" value="HNHc"/>
    <property type="match status" value="1"/>
</dbReference>
<reference evidence="2" key="1">
    <citation type="submission" date="2016-01" db="EMBL/GenBank/DDBJ databases">
        <authorList>
            <person name="Mcilroy J.S."/>
            <person name="Karst M S."/>
            <person name="Albertsen M."/>
        </authorList>
    </citation>
    <scope>NUCLEOTIDE SEQUENCE</scope>
    <source>
        <strain evidence="2">Cfx-K</strain>
    </source>
</reference>
<keyword evidence="2" id="KW-0378">Hydrolase</keyword>
<evidence type="ECO:0000259" key="1">
    <source>
        <dbReference type="SMART" id="SM00507"/>
    </source>
</evidence>
<dbReference type="Gene3D" id="1.10.30.50">
    <property type="match status" value="1"/>
</dbReference>
<accession>A0A160T6P3</accession>
<dbReference type="GO" id="GO:0004519">
    <property type="term" value="F:endonuclease activity"/>
    <property type="evidence" value="ECO:0007669"/>
    <property type="project" value="UniProtKB-KW"/>
</dbReference>
<dbReference type="OrthoDB" id="9802901at2"/>
<keyword evidence="2" id="KW-0540">Nuclease</keyword>
<dbReference type="GO" id="GO:0008270">
    <property type="term" value="F:zinc ion binding"/>
    <property type="evidence" value="ECO:0007669"/>
    <property type="project" value="InterPro"/>
</dbReference>
<name>A0A160T6P3_9CHLR</name>
<keyword evidence="2" id="KW-0255">Endonuclease</keyword>
<feature type="domain" description="HNH nuclease" evidence="1">
    <location>
        <begin position="9"/>
        <end position="64"/>
    </location>
</feature>
<dbReference type="InterPro" id="IPR003615">
    <property type="entry name" value="HNH_nuc"/>
</dbReference>
<organism evidence="2 3">
    <name type="scientific">Candidatus Promineifilum breve</name>
    <dbReference type="NCBI Taxonomy" id="1806508"/>
    <lineage>
        <taxon>Bacteria</taxon>
        <taxon>Bacillati</taxon>
        <taxon>Chloroflexota</taxon>
        <taxon>Ardenticatenia</taxon>
        <taxon>Candidatus Promineifilales</taxon>
        <taxon>Candidatus Promineifilaceae</taxon>
        <taxon>Candidatus Promineifilum</taxon>
    </lineage>
</organism>
<dbReference type="EMBL" id="LN890656">
    <property type="protein sequence ID" value="CUS06046.1"/>
    <property type="molecule type" value="Genomic_DNA"/>
</dbReference>
<dbReference type="Proteomes" id="UP000215027">
    <property type="component" value="Chromosome II"/>
</dbReference>
<proteinExistence type="predicted"/>
<dbReference type="InterPro" id="IPR052892">
    <property type="entry name" value="NA-targeting_endonuclease"/>
</dbReference>
<dbReference type="KEGG" id="pbf:CFX0092_B0512"/>
<dbReference type="AlphaFoldDB" id="A0A160T6P3"/>
<protein>
    <submittedName>
        <fullName evidence="2">Restriction endonuclease</fullName>
    </submittedName>
</protein>
<dbReference type="PANTHER" id="PTHR33877:SF1">
    <property type="entry name" value="TYPE IV METHYL-DIRECTED RESTRICTION ENZYME ECOKMCRA"/>
    <property type="match status" value="1"/>
</dbReference>
<evidence type="ECO:0000313" key="3">
    <source>
        <dbReference type="Proteomes" id="UP000215027"/>
    </source>
</evidence>
<evidence type="ECO:0000313" key="2">
    <source>
        <dbReference type="EMBL" id="CUS06046.1"/>
    </source>
</evidence>
<sequence length="139" mass="15526">MARINISAQLRQRVSARANNQCEYCLLSERDSTVNHTIDHIRALKHGGTSDADNLALACVVCNRNKGSDIATIDPENKILVRLFDPRRDIWQDHFMLDGANIVGLTPSGRGTVSILQFNEPTRVQDRAFLQAKGHFPTD</sequence>
<keyword evidence="3" id="KW-1185">Reference proteome</keyword>